<keyword evidence="10" id="KW-0998">Cell outer membrane</keyword>
<evidence type="ECO:0000256" key="10">
    <source>
        <dbReference type="ARBA" id="ARBA00023237"/>
    </source>
</evidence>
<dbReference type="GO" id="GO:0046930">
    <property type="term" value="C:pore complex"/>
    <property type="evidence" value="ECO:0007669"/>
    <property type="project" value="UniProtKB-KW"/>
</dbReference>
<dbReference type="PANTHER" id="PTHR34501:SF9">
    <property type="entry name" value="MAJOR OUTER MEMBRANE PROTEIN P.IA"/>
    <property type="match status" value="1"/>
</dbReference>
<keyword evidence="14" id="KW-1185">Reference proteome</keyword>
<keyword evidence="4" id="KW-1134">Transmembrane beta strand</keyword>
<evidence type="ECO:0000256" key="4">
    <source>
        <dbReference type="ARBA" id="ARBA00022452"/>
    </source>
</evidence>
<dbReference type="GO" id="GO:0015288">
    <property type="term" value="F:porin activity"/>
    <property type="evidence" value="ECO:0007669"/>
    <property type="project" value="UniProtKB-KW"/>
</dbReference>
<protein>
    <submittedName>
        <fullName evidence="13">Porin</fullName>
    </submittedName>
</protein>
<keyword evidence="7" id="KW-0406">Ion transport</keyword>
<accession>A0A3E0TZL2</accession>
<feature type="signal peptide" evidence="11">
    <location>
        <begin position="1"/>
        <end position="21"/>
    </location>
</feature>
<dbReference type="RefSeq" id="WP_116013859.1">
    <property type="nucleotide sequence ID" value="NZ_QUOT01000001.1"/>
</dbReference>
<evidence type="ECO:0000313" key="14">
    <source>
        <dbReference type="Proteomes" id="UP000256899"/>
    </source>
</evidence>
<dbReference type="AlphaFoldDB" id="A0A3E0TZL2"/>
<proteinExistence type="predicted"/>
<evidence type="ECO:0000256" key="5">
    <source>
        <dbReference type="ARBA" id="ARBA00022692"/>
    </source>
</evidence>
<evidence type="ECO:0000256" key="3">
    <source>
        <dbReference type="ARBA" id="ARBA00022448"/>
    </source>
</evidence>
<dbReference type="Pfam" id="PF13609">
    <property type="entry name" value="Porin_4"/>
    <property type="match status" value="1"/>
</dbReference>
<feature type="chain" id="PRO_5017632585" evidence="11">
    <location>
        <begin position="22"/>
        <end position="378"/>
    </location>
</feature>
<evidence type="ECO:0000259" key="12">
    <source>
        <dbReference type="Pfam" id="PF13609"/>
    </source>
</evidence>
<gene>
    <name evidence="13" type="ORF">DXX94_03395</name>
</gene>
<evidence type="ECO:0000256" key="2">
    <source>
        <dbReference type="ARBA" id="ARBA00011233"/>
    </source>
</evidence>
<dbReference type="InterPro" id="IPR050298">
    <property type="entry name" value="Gram-neg_bact_OMP"/>
</dbReference>
<evidence type="ECO:0000256" key="11">
    <source>
        <dbReference type="SAM" id="SignalP"/>
    </source>
</evidence>
<evidence type="ECO:0000313" key="13">
    <source>
        <dbReference type="EMBL" id="REL29827.1"/>
    </source>
</evidence>
<dbReference type="GO" id="GO:0006811">
    <property type="term" value="P:monoatomic ion transport"/>
    <property type="evidence" value="ECO:0007669"/>
    <property type="project" value="UniProtKB-KW"/>
</dbReference>
<dbReference type="EMBL" id="QUOT01000001">
    <property type="protein sequence ID" value="REL29827.1"/>
    <property type="molecule type" value="Genomic_DNA"/>
</dbReference>
<reference evidence="14" key="1">
    <citation type="submission" date="2018-08" db="EMBL/GenBank/DDBJ databases">
        <title>Thalassotalea euphylliae genome.</title>
        <authorList>
            <person name="Summers S."/>
            <person name="Rice S.A."/>
            <person name="Freckelton M.L."/>
            <person name="Nedved B.T."/>
            <person name="Hadfield M.G."/>
        </authorList>
    </citation>
    <scope>NUCLEOTIDE SEQUENCE [LARGE SCALE GENOMIC DNA]</scope>
    <source>
        <strain evidence="14">H3</strain>
    </source>
</reference>
<sequence>MKRSLLALALTAALPLSSAQAELSFNGFANIVAGKASSGDSQWGHDDDVNFKQDSLFALQASTDLGKGIGATVQIISRGENDWDTEFEWAYLSYDLTENTRILAGRQRAPLYMYSGFLDVSYAYPWITPPQGVYDLELSRFDGLSVNHNFTLGEFDSSVQAFFGSETNDVEVIDHMVESEFEDIYGVSLTLQRDWLTLRSAYVQTDFSLPDEGATELGNAWRAIQGFEFIGDEVTLVEDETKFAEFGIQIDYNNWLFIGEYTHVEYDSMPLKNEKSLYVTGGYRFDNLLVHLTYGQDENEVNNAINQLPFGIAPELDGLSAVTERVFRFREQDSSYYTLGARWDFHSSAALKVEYSRLENDLSNQDSNLIRTALVTVF</sequence>
<comment type="caution">
    <text evidence="13">The sequence shown here is derived from an EMBL/GenBank/DDBJ whole genome shotgun (WGS) entry which is preliminary data.</text>
</comment>
<dbReference type="InterPro" id="IPR033900">
    <property type="entry name" value="Gram_neg_porin_domain"/>
</dbReference>
<keyword evidence="9" id="KW-0472">Membrane</keyword>
<evidence type="ECO:0000256" key="7">
    <source>
        <dbReference type="ARBA" id="ARBA00023065"/>
    </source>
</evidence>
<keyword evidence="8" id="KW-0626">Porin</keyword>
<evidence type="ECO:0000256" key="8">
    <source>
        <dbReference type="ARBA" id="ARBA00023114"/>
    </source>
</evidence>
<evidence type="ECO:0000256" key="9">
    <source>
        <dbReference type="ARBA" id="ARBA00023136"/>
    </source>
</evidence>
<dbReference type="InterPro" id="IPR023614">
    <property type="entry name" value="Porin_dom_sf"/>
</dbReference>
<name>A0A3E0TZL2_9GAMM</name>
<dbReference type="GO" id="GO:0009279">
    <property type="term" value="C:cell outer membrane"/>
    <property type="evidence" value="ECO:0007669"/>
    <property type="project" value="UniProtKB-SubCell"/>
</dbReference>
<dbReference type="PANTHER" id="PTHR34501">
    <property type="entry name" value="PROTEIN YDDL-RELATED"/>
    <property type="match status" value="1"/>
</dbReference>
<evidence type="ECO:0000256" key="1">
    <source>
        <dbReference type="ARBA" id="ARBA00004571"/>
    </source>
</evidence>
<comment type="subcellular location">
    <subcellularLocation>
        <location evidence="1">Cell outer membrane</location>
        <topology evidence="1">Multi-pass membrane protein</topology>
    </subcellularLocation>
</comment>
<evidence type="ECO:0000256" key="6">
    <source>
        <dbReference type="ARBA" id="ARBA00022729"/>
    </source>
</evidence>
<dbReference type="Proteomes" id="UP000256899">
    <property type="component" value="Unassembled WGS sequence"/>
</dbReference>
<keyword evidence="3" id="KW-0813">Transport</keyword>
<keyword evidence="5" id="KW-0812">Transmembrane</keyword>
<organism evidence="13 14">
    <name type="scientific">Thalassotalea euphylliae</name>
    <dbReference type="NCBI Taxonomy" id="1655234"/>
    <lineage>
        <taxon>Bacteria</taxon>
        <taxon>Pseudomonadati</taxon>
        <taxon>Pseudomonadota</taxon>
        <taxon>Gammaproteobacteria</taxon>
        <taxon>Alteromonadales</taxon>
        <taxon>Colwelliaceae</taxon>
        <taxon>Thalassotalea</taxon>
    </lineage>
</organism>
<comment type="subunit">
    <text evidence="2">Homotrimer.</text>
</comment>
<dbReference type="SUPFAM" id="SSF56935">
    <property type="entry name" value="Porins"/>
    <property type="match status" value="1"/>
</dbReference>
<feature type="domain" description="Porin" evidence="12">
    <location>
        <begin position="7"/>
        <end position="361"/>
    </location>
</feature>
<dbReference type="Gene3D" id="2.40.160.10">
    <property type="entry name" value="Porin"/>
    <property type="match status" value="1"/>
</dbReference>
<keyword evidence="6 11" id="KW-0732">Signal</keyword>